<evidence type="ECO:0000313" key="3">
    <source>
        <dbReference type="Proteomes" id="UP001360560"/>
    </source>
</evidence>
<gene>
    <name evidence="2" type="ORF">DASC09_042710</name>
</gene>
<dbReference type="Proteomes" id="UP001360560">
    <property type="component" value="Unassembled WGS sequence"/>
</dbReference>
<reference evidence="2 3" key="1">
    <citation type="journal article" date="2023" name="Elife">
        <title>Identification of key yeast species and microbe-microbe interactions impacting larval growth of Drosophila in the wild.</title>
        <authorList>
            <person name="Mure A."/>
            <person name="Sugiura Y."/>
            <person name="Maeda R."/>
            <person name="Honda K."/>
            <person name="Sakurai N."/>
            <person name="Takahashi Y."/>
            <person name="Watada M."/>
            <person name="Katoh T."/>
            <person name="Gotoh A."/>
            <person name="Gotoh Y."/>
            <person name="Taniguchi I."/>
            <person name="Nakamura K."/>
            <person name="Hayashi T."/>
            <person name="Katayama T."/>
            <person name="Uemura T."/>
            <person name="Hattori Y."/>
        </authorList>
    </citation>
    <scope>NUCLEOTIDE SEQUENCE [LARGE SCALE GENOMIC DNA]</scope>
    <source>
        <strain evidence="2 3">SC-9</strain>
    </source>
</reference>
<proteinExistence type="predicted"/>
<organism evidence="2 3">
    <name type="scientific">Saccharomycopsis crataegensis</name>
    <dbReference type="NCBI Taxonomy" id="43959"/>
    <lineage>
        <taxon>Eukaryota</taxon>
        <taxon>Fungi</taxon>
        <taxon>Dikarya</taxon>
        <taxon>Ascomycota</taxon>
        <taxon>Saccharomycotina</taxon>
        <taxon>Saccharomycetes</taxon>
        <taxon>Saccharomycopsidaceae</taxon>
        <taxon>Saccharomycopsis</taxon>
    </lineage>
</organism>
<keyword evidence="3" id="KW-1185">Reference proteome</keyword>
<protein>
    <submittedName>
        <fullName evidence="2">Uncharacterized protein</fullName>
    </submittedName>
</protein>
<feature type="region of interest" description="Disordered" evidence="1">
    <location>
        <begin position="1"/>
        <end position="39"/>
    </location>
</feature>
<dbReference type="GeneID" id="90074921"/>
<comment type="caution">
    <text evidence="2">The sequence shown here is derived from an EMBL/GenBank/DDBJ whole genome shotgun (WGS) entry which is preliminary data.</text>
</comment>
<feature type="region of interest" description="Disordered" evidence="1">
    <location>
        <begin position="79"/>
        <end position="103"/>
    </location>
</feature>
<evidence type="ECO:0000313" key="2">
    <source>
        <dbReference type="EMBL" id="GMM36946.1"/>
    </source>
</evidence>
<evidence type="ECO:0000256" key="1">
    <source>
        <dbReference type="SAM" id="MobiDB-lite"/>
    </source>
</evidence>
<dbReference type="EMBL" id="BTFZ01000011">
    <property type="protein sequence ID" value="GMM36946.1"/>
    <property type="molecule type" value="Genomic_DNA"/>
</dbReference>
<accession>A0AAV5QQV1</accession>
<feature type="compositionally biased region" description="Basic residues" evidence="1">
    <location>
        <begin position="169"/>
        <end position="182"/>
    </location>
</feature>
<feature type="region of interest" description="Disordered" evidence="1">
    <location>
        <begin position="166"/>
        <end position="190"/>
    </location>
</feature>
<dbReference type="RefSeq" id="XP_064853942.1">
    <property type="nucleotide sequence ID" value="XM_064997870.1"/>
</dbReference>
<dbReference type="AlphaFoldDB" id="A0AAV5QQV1"/>
<feature type="compositionally biased region" description="Low complexity" evidence="1">
    <location>
        <begin position="85"/>
        <end position="101"/>
    </location>
</feature>
<name>A0AAV5QQV1_9ASCO</name>
<feature type="compositionally biased region" description="Low complexity" evidence="1">
    <location>
        <begin position="9"/>
        <end position="21"/>
    </location>
</feature>
<sequence length="190" mass="20643">MGLFDYFFSSSSKKPQASSTSDPSGFAKSTAEVPKYDNNGSLVFQNNKILAMNDDKEDGFIQVDFRKLSYAEVAALKSSSLGPTSEGPGSKASGGSSDKSSMAVDIDKDLGTDITDYQLAEMLQKQMNNDVIEDQILAHQAFLNQGNSIDNLNDFADAFDGKLENAKTNKSKNKTKVRRKSHGNQVKHAV</sequence>